<sequence length="217" mass="25005">GNDKNAIILDFFAGSGTTAHAVLELNKQDGGNRKFIICEQMDYIETVTKERIRKIEPKNIDNSKQEFTELSFTDQQKFLISLLDKNLLYVPYCDMKDKSYGISEKSVAIAILTTFALLIVAIAVLWNKFNKEKNKKEISEGKNKKLEEVLQEKENENKALKKEMCQECKKIYTYAHPESLSLSEDFDKCFSLVDEISDKEGVIYYQDEYIFVDFSLG</sequence>
<accession>A0ACA9S4R5</accession>
<feature type="non-terminal residue" evidence="1">
    <location>
        <position position="217"/>
    </location>
</feature>
<evidence type="ECO:0000313" key="2">
    <source>
        <dbReference type="Proteomes" id="UP000789920"/>
    </source>
</evidence>
<reference evidence="1" key="1">
    <citation type="submission" date="2021-06" db="EMBL/GenBank/DDBJ databases">
        <authorList>
            <person name="Kallberg Y."/>
            <person name="Tangrot J."/>
            <person name="Rosling A."/>
        </authorList>
    </citation>
    <scope>NUCLEOTIDE SEQUENCE</scope>
    <source>
        <strain evidence="1">MA461A</strain>
    </source>
</reference>
<organism evidence="1 2">
    <name type="scientific">Racocetra persica</name>
    <dbReference type="NCBI Taxonomy" id="160502"/>
    <lineage>
        <taxon>Eukaryota</taxon>
        <taxon>Fungi</taxon>
        <taxon>Fungi incertae sedis</taxon>
        <taxon>Mucoromycota</taxon>
        <taxon>Glomeromycotina</taxon>
        <taxon>Glomeromycetes</taxon>
        <taxon>Diversisporales</taxon>
        <taxon>Gigasporaceae</taxon>
        <taxon>Racocetra</taxon>
    </lineage>
</organism>
<evidence type="ECO:0000313" key="1">
    <source>
        <dbReference type="EMBL" id="CAG8822085.1"/>
    </source>
</evidence>
<protein>
    <submittedName>
        <fullName evidence="1">5005_t:CDS:1</fullName>
    </submittedName>
</protein>
<proteinExistence type="predicted"/>
<gene>
    <name evidence="1" type="ORF">RPERSI_LOCUS25725</name>
</gene>
<comment type="caution">
    <text evidence="1">The sequence shown here is derived from an EMBL/GenBank/DDBJ whole genome shotgun (WGS) entry which is preliminary data.</text>
</comment>
<dbReference type="EMBL" id="CAJVQC010085759">
    <property type="protein sequence ID" value="CAG8822085.1"/>
    <property type="molecule type" value="Genomic_DNA"/>
</dbReference>
<name>A0ACA9S4R5_9GLOM</name>
<keyword evidence="2" id="KW-1185">Reference proteome</keyword>
<feature type="non-terminal residue" evidence="1">
    <location>
        <position position="1"/>
    </location>
</feature>
<dbReference type="Proteomes" id="UP000789920">
    <property type="component" value="Unassembled WGS sequence"/>
</dbReference>